<evidence type="ECO:0000256" key="22">
    <source>
        <dbReference type="ARBA" id="ARBA00023316"/>
    </source>
</evidence>
<dbReference type="GO" id="GO:0030288">
    <property type="term" value="C:outer membrane-bounded periplasmic space"/>
    <property type="evidence" value="ECO:0007669"/>
    <property type="project" value="TreeGrafter"/>
</dbReference>
<dbReference type="Gene3D" id="1.10.3810.10">
    <property type="entry name" value="Biosynthetic peptidoglycan transglycosylase-like"/>
    <property type="match status" value="1"/>
</dbReference>
<evidence type="ECO:0000256" key="1">
    <source>
        <dbReference type="ARBA" id="ARBA00004249"/>
    </source>
</evidence>
<dbReference type="Proteomes" id="UP000295361">
    <property type="component" value="Unassembled WGS sequence"/>
</dbReference>
<dbReference type="Pfam" id="PF00912">
    <property type="entry name" value="Transgly"/>
    <property type="match status" value="1"/>
</dbReference>
<evidence type="ECO:0000256" key="16">
    <source>
        <dbReference type="ARBA" id="ARBA00022968"/>
    </source>
</evidence>
<evidence type="ECO:0000256" key="3">
    <source>
        <dbReference type="ARBA" id="ARBA00007090"/>
    </source>
</evidence>
<evidence type="ECO:0000256" key="18">
    <source>
        <dbReference type="ARBA" id="ARBA00022989"/>
    </source>
</evidence>
<reference evidence="30 31" key="1">
    <citation type="submission" date="2019-03" db="EMBL/GenBank/DDBJ databases">
        <title>Genomic Encyclopedia of Type Strains, Phase IV (KMG-IV): sequencing the most valuable type-strain genomes for metagenomic binning, comparative biology and taxonomic classification.</title>
        <authorList>
            <person name="Goeker M."/>
        </authorList>
    </citation>
    <scope>NUCLEOTIDE SEQUENCE [LARGE SCALE GENOMIC DNA]</scope>
    <source>
        <strain evidence="30 31">DSM 16998</strain>
    </source>
</reference>
<evidence type="ECO:0000256" key="8">
    <source>
        <dbReference type="ARBA" id="ARBA00022519"/>
    </source>
</evidence>
<evidence type="ECO:0000259" key="29">
    <source>
        <dbReference type="Pfam" id="PF17092"/>
    </source>
</evidence>
<dbReference type="InterPro" id="IPR023346">
    <property type="entry name" value="Lysozyme-like_dom_sf"/>
</dbReference>
<keyword evidence="11" id="KW-0328">Glycosyltransferase</keyword>
<feature type="domain" description="Penicillin-binding protein OB-like" evidence="29">
    <location>
        <begin position="342"/>
        <end position="433"/>
    </location>
</feature>
<dbReference type="InterPro" id="IPR050396">
    <property type="entry name" value="Glycosyltr_51/Transpeptidase"/>
</dbReference>
<evidence type="ECO:0000256" key="11">
    <source>
        <dbReference type="ARBA" id="ARBA00022676"/>
    </source>
</evidence>
<keyword evidence="15" id="KW-0133">Cell shape</keyword>
<organism evidence="30 31">
    <name type="scientific">Roseateles toxinivorans</name>
    <dbReference type="NCBI Taxonomy" id="270368"/>
    <lineage>
        <taxon>Bacteria</taxon>
        <taxon>Pseudomonadati</taxon>
        <taxon>Pseudomonadota</taxon>
        <taxon>Betaproteobacteria</taxon>
        <taxon>Burkholderiales</taxon>
        <taxon>Sphaerotilaceae</taxon>
        <taxon>Roseateles</taxon>
    </lineage>
</organism>
<dbReference type="Pfam" id="PF17092">
    <property type="entry name" value="PCB_OB"/>
    <property type="match status" value="1"/>
</dbReference>
<feature type="domain" description="Penicillin-binding protein transpeptidase" evidence="27">
    <location>
        <begin position="435"/>
        <end position="699"/>
    </location>
</feature>
<evidence type="ECO:0000256" key="26">
    <source>
        <dbReference type="ARBA" id="ARBA00060592"/>
    </source>
</evidence>
<dbReference type="EMBL" id="SNXS01000001">
    <property type="protein sequence ID" value="TDP74363.1"/>
    <property type="molecule type" value="Genomic_DNA"/>
</dbReference>
<keyword evidence="22" id="KW-0961">Cell wall biogenesis/degradation</keyword>
<dbReference type="GO" id="GO:0009002">
    <property type="term" value="F:serine-type D-Ala-D-Ala carboxypeptidase activity"/>
    <property type="evidence" value="ECO:0007669"/>
    <property type="project" value="UniProtKB-EC"/>
</dbReference>
<evidence type="ECO:0000256" key="25">
    <source>
        <dbReference type="ARBA" id="ARBA00049902"/>
    </source>
</evidence>
<evidence type="ECO:0000256" key="2">
    <source>
        <dbReference type="ARBA" id="ARBA00004752"/>
    </source>
</evidence>
<keyword evidence="10" id="KW-0645">Protease</keyword>
<dbReference type="OrthoDB" id="9766909at2"/>
<evidence type="ECO:0000259" key="27">
    <source>
        <dbReference type="Pfam" id="PF00905"/>
    </source>
</evidence>
<dbReference type="UniPathway" id="UPA00219"/>
<dbReference type="EC" id="2.4.99.28" evidence="24"/>
<evidence type="ECO:0000256" key="19">
    <source>
        <dbReference type="ARBA" id="ARBA00023136"/>
    </source>
</evidence>
<proteinExistence type="inferred from homology"/>
<keyword evidence="20" id="KW-0046">Antibiotic resistance</keyword>
<dbReference type="GO" id="GO:0046677">
    <property type="term" value="P:response to antibiotic"/>
    <property type="evidence" value="ECO:0007669"/>
    <property type="project" value="UniProtKB-KW"/>
</dbReference>
<keyword evidence="31" id="KW-1185">Reference proteome</keyword>
<dbReference type="AlphaFoldDB" id="A0A4R6QTG1"/>
<feature type="domain" description="Glycosyl transferase family 51" evidence="28">
    <location>
        <begin position="79"/>
        <end position="252"/>
    </location>
</feature>
<dbReference type="GO" id="GO:0006508">
    <property type="term" value="P:proteolysis"/>
    <property type="evidence" value="ECO:0007669"/>
    <property type="project" value="UniProtKB-KW"/>
</dbReference>
<evidence type="ECO:0000256" key="23">
    <source>
        <dbReference type="ARBA" id="ARBA00034000"/>
    </source>
</evidence>
<dbReference type="NCBIfam" id="TIGR02074">
    <property type="entry name" value="PBP_1a_fam"/>
    <property type="match status" value="1"/>
</dbReference>
<dbReference type="SUPFAM" id="SSF56601">
    <property type="entry name" value="beta-lactamase/transpeptidase-like"/>
    <property type="match status" value="1"/>
</dbReference>
<evidence type="ECO:0000256" key="20">
    <source>
        <dbReference type="ARBA" id="ARBA00023251"/>
    </source>
</evidence>
<comment type="similarity">
    <text evidence="4">In the N-terminal section; belongs to the glycosyltransferase 51 family.</text>
</comment>
<comment type="subcellular location">
    <subcellularLocation>
        <location evidence="1">Cell inner membrane</location>
        <topology evidence="1">Single-pass type II membrane protein</topology>
    </subcellularLocation>
</comment>
<dbReference type="FunFam" id="1.10.3810.10:FF:000003">
    <property type="entry name" value="Penicillin-binding protein 1a"/>
    <property type="match status" value="1"/>
</dbReference>
<evidence type="ECO:0000256" key="7">
    <source>
        <dbReference type="ARBA" id="ARBA00022475"/>
    </source>
</evidence>
<evidence type="ECO:0000256" key="17">
    <source>
        <dbReference type="ARBA" id="ARBA00022984"/>
    </source>
</evidence>
<dbReference type="InterPro" id="IPR001264">
    <property type="entry name" value="Glyco_trans_51"/>
</dbReference>
<name>A0A4R6QTG1_9BURK</name>
<keyword evidence="13" id="KW-0812">Transmembrane</keyword>
<comment type="pathway">
    <text evidence="26">Glycan biosynthesis.</text>
</comment>
<keyword evidence="14" id="KW-0378">Hydrolase</keyword>
<evidence type="ECO:0000256" key="10">
    <source>
        <dbReference type="ARBA" id="ARBA00022670"/>
    </source>
</evidence>
<evidence type="ECO:0000256" key="15">
    <source>
        <dbReference type="ARBA" id="ARBA00022960"/>
    </source>
</evidence>
<evidence type="ECO:0000256" key="24">
    <source>
        <dbReference type="ARBA" id="ARBA00044770"/>
    </source>
</evidence>
<dbReference type="GO" id="GO:0008955">
    <property type="term" value="F:peptidoglycan glycosyltransferase activity"/>
    <property type="evidence" value="ECO:0007669"/>
    <property type="project" value="UniProtKB-EC"/>
</dbReference>
<keyword evidence="7" id="KW-1003">Cell membrane</keyword>
<sequence>MRELRNHGMPQVIPLTRWGRAWRLRSKLVWLLWLATGLLLASVSLTALAFSLAAPQLPDISNLTDYRPKLPLRIHSADGVLLGEFGAERRIFTPLQQIPKTLHDAVLAVEDASFYEHQGIDYKGVLRAFVSNLGSAKSQGASTITMQLARNFYLPLEKSYTRKVYEALLTLKIENELSKEQILEIYMNQIYLGERAYGFAAASEIYLGKPLKDITLPEAALLAGLAQSPHARNPVVNPQRALERQQHVLKRMLDTGKITQAQWTLARAQRYKLRPAITTERNGPRYARYVAEAARRLVHEQYGEDAYGRGLNVVLTVSSAEQRAADEALQRGLLDHEAKQPYRGPEAWVALPREASAIEAVVADTLERHPDQGQLRAAVVTQVGAERLSAVLANGATLSVKASSKLPIRVGSVIRLRQLQAGGEWRLAQLPEVQGALVAMDPATGAIRAMVGGFDGGKNQLNHATQAWRQPGSTIKPFIYSAALEQGLTPSTLISDAPVRIAAAEGQPAWEPKNYDGRYEEPMDLRSALARSRNMPAIRVLQTVGVERAQVWLTRFGFEVARNPAYPSMALGSGAVTPMQMAGAYAVFANGGHSVQPLLISKISDAQGRVLSETRLPALDESRRVIAARNAFLVSDMLASVTRPGGSAPGVQQRLGRSDVRGKTGTTNDVFDAWFAGFQKQLVAVVWMGYDQPRKLGDHESGSALAVPVWLDFMAQALKTVPRAQDPAPDGLVQQGGEWYYDEYTPATGVATVGLDAAVAAVVKPQ</sequence>
<dbReference type="GO" id="GO:0071555">
    <property type="term" value="P:cell wall organization"/>
    <property type="evidence" value="ECO:0007669"/>
    <property type="project" value="UniProtKB-KW"/>
</dbReference>
<gene>
    <name evidence="30" type="ORF">DES47_101420</name>
</gene>
<evidence type="ECO:0000256" key="12">
    <source>
        <dbReference type="ARBA" id="ARBA00022679"/>
    </source>
</evidence>
<dbReference type="RefSeq" id="WP_133698998.1">
    <property type="nucleotide sequence ID" value="NZ_SNXS01000001.1"/>
</dbReference>
<keyword evidence="19" id="KW-0472">Membrane</keyword>
<evidence type="ECO:0000256" key="6">
    <source>
        <dbReference type="ARBA" id="ARBA00018638"/>
    </source>
</evidence>
<evidence type="ECO:0000256" key="4">
    <source>
        <dbReference type="ARBA" id="ARBA00007739"/>
    </source>
</evidence>
<evidence type="ECO:0000256" key="5">
    <source>
        <dbReference type="ARBA" id="ARBA00012448"/>
    </source>
</evidence>
<dbReference type="FunCoup" id="A0A4R6QTG1">
    <property type="interactions" value="342"/>
</dbReference>
<comment type="similarity">
    <text evidence="3">In the C-terminal section; belongs to the transpeptidase family.</text>
</comment>
<evidence type="ECO:0000313" key="31">
    <source>
        <dbReference type="Proteomes" id="UP000295361"/>
    </source>
</evidence>
<keyword evidence="21" id="KW-0511">Multifunctional enzyme</keyword>
<dbReference type="InterPro" id="IPR001460">
    <property type="entry name" value="PCN-bd_Tpept"/>
</dbReference>
<keyword evidence="8" id="KW-0997">Cell inner membrane</keyword>
<dbReference type="GO" id="GO:0008658">
    <property type="term" value="F:penicillin binding"/>
    <property type="evidence" value="ECO:0007669"/>
    <property type="project" value="InterPro"/>
</dbReference>
<keyword evidence="18" id="KW-1133">Transmembrane helix</keyword>
<keyword evidence="16" id="KW-0735">Signal-anchor</keyword>
<evidence type="ECO:0000256" key="21">
    <source>
        <dbReference type="ARBA" id="ARBA00023268"/>
    </source>
</evidence>
<evidence type="ECO:0000259" key="28">
    <source>
        <dbReference type="Pfam" id="PF00912"/>
    </source>
</evidence>
<evidence type="ECO:0000256" key="13">
    <source>
        <dbReference type="ARBA" id="ARBA00022692"/>
    </source>
</evidence>
<dbReference type="PANTHER" id="PTHR32282:SF27">
    <property type="entry name" value="PENICILLIN-BINDING PROTEIN 1A"/>
    <property type="match status" value="1"/>
</dbReference>
<dbReference type="EC" id="3.4.16.4" evidence="5"/>
<dbReference type="GO" id="GO:0008360">
    <property type="term" value="P:regulation of cell shape"/>
    <property type="evidence" value="ECO:0007669"/>
    <property type="project" value="UniProtKB-KW"/>
</dbReference>
<evidence type="ECO:0000256" key="9">
    <source>
        <dbReference type="ARBA" id="ARBA00022645"/>
    </source>
</evidence>
<dbReference type="Pfam" id="PF00905">
    <property type="entry name" value="Transpeptidase"/>
    <property type="match status" value="1"/>
</dbReference>
<comment type="catalytic activity">
    <reaction evidence="23">
        <text>Preferential cleavage: (Ac)2-L-Lys-D-Ala-|-D-Ala. Also transpeptidation of peptidyl-alanyl moieties that are N-acyl substituents of D-alanine.</text>
        <dbReference type="EC" id="3.4.16.4"/>
    </reaction>
</comment>
<dbReference type="GO" id="GO:0009252">
    <property type="term" value="P:peptidoglycan biosynthetic process"/>
    <property type="evidence" value="ECO:0007669"/>
    <property type="project" value="UniProtKB-UniPathway"/>
</dbReference>
<dbReference type="PANTHER" id="PTHR32282">
    <property type="entry name" value="BINDING PROTEIN TRANSPEPTIDASE, PUTATIVE-RELATED"/>
    <property type="match status" value="1"/>
</dbReference>
<comment type="catalytic activity">
    <reaction evidence="25">
        <text>[GlcNAc-(1-&gt;4)-Mur2Ac(oyl-L-Ala-gamma-D-Glu-L-Lys-D-Ala-D-Ala)](n)-di-trans,octa-cis-undecaprenyl diphosphate + beta-D-GlcNAc-(1-&gt;4)-Mur2Ac(oyl-L-Ala-gamma-D-Glu-L-Lys-D-Ala-D-Ala)-di-trans,octa-cis-undecaprenyl diphosphate = [GlcNAc-(1-&gt;4)-Mur2Ac(oyl-L-Ala-gamma-D-Glu-L-Lys-D-Ala-D-Ala)](n+1)-di-trans,octa-cis-undecaprenyl diphosphate + di-trans,octa-cis-undecaprenyl diphosphate + H(+)</text>
        <dbReference type="Rhea" id="RHEA:23708"/>
        <dbReference type="Rhea" id="RHEA-COMP:9602"/>
        <dbReference type="Rhea" id="RHEA-COMP:9603"/>
        <dbReference type="ChEBI" id="CHEBI:15378"/>
        <dbReference type="ChEBI" id="CHEBI:58405"/>
        <dbReference type="ChEBI" id="CHEBI:60033"/>
        <dbReference type="ChEBI" id="CHEBI:78435"/>
        <dbReference type="EC" id="2.4.99.28"/>
    </reaction>
</comment>
<dbReference type="GO" id="GO:0005886">
    <property type="term" value="C:plasma membrane"/>
    <property type="evidence" value="ECO:0007669"/>
    <property type="project" value="UniProtKB-SubCell"/>
</dbReference>
<evidence type="ECO:0000313" key="30">
    <source>
        <dbReference type="EMBL" id="TDP74363.1"/>
    </source>
</evidence>
<keyword evidence="12" id="KW-0808">Transferase</keyword>
<dbReference type="InterPro" id="IPR031376">
    <property type="entry name" value="PCB_OB"/>
</dbReference>
<keyword evidence="17" id="KW-0573">Peptidoglycan synthesis</keyword>
<comment type="caution">
    <text evidence="30">The sequence shown here is derived from an EMBL/GenBank/DDBJ whole genome shotgun (WGS) entry which is preliminary data.</text>
</comment>
<keyword evidence="9" id="KW-0121">Carboxypeptidase</keyword>
<dbReference type="InParanoid" id="A0A4R6QTG1"/>
<evidence type="ECO:0000256" key="14">
    <source>
        <dbReference type="ARBA" id="ARBA00022801"/>
    </source>
</evidence>
<dbReference type="SUPFAM" id="SSF53955">
    <property type="entry name" value="Lysozyme-like"/>
    <property type="match status" value="1"/>
</dbReference>
<protein>
    <recommendedName>
        <fullName evidence="6">Penicillin-binding protein 1A</fullName>
        <ecNumber evidence="24">2.4.99.28</ecNumber>
        <ecNumber evidence="5">3.4.16.4</ecNumber>
    </recommendedName>
</protein>
<accession>A0A4R6QTG1</accession>
<comment type="pathway">
    <text evidence="2">Cell wall biogenesis; peptidoglycan biosynthesis.</text>
</comment>
<dbReference type="InterPro" id="IPR036950">
    <property type="entry name" value="PBP_transglycosylase"/>
</dbReference>
<dbReference type="Gene3D" id="3.40.710.10">
    <property type="entry name" value="DD-peptidase/beta-lactamase superfamily"/>
    <property type="match status" value="2"/>
</dbReference>
<dbReference type="InterPro" id="IPR012338">
    <property type="entry name" value="Beta-lactam/transpept-like"/>
</dbReference>